<gene>
    <name evidence="5" type="ORF">SEMRO_2_G001490.1</name>
</gene>
<dbReference type="PANTHER" id="PTHR15398">
    <property type="entry name" value="BROMODOMAIN-CONTAINING PROTEIN 8"/>
    <property type="match status" value="1"/>
</dbReference>
<comment type="caution">
    <text evidence="5">The sequence shown here is derived from an EMBL/GenBank/DDBJ whole genome shotgun (WGS) entry which is preliminary data.</text>
</comment>
<accession>A0A9N8D4C7</accession>
<evidence type="ECO:0000256" key="2">
    <source>
        <dbReference type="PROSITE-ProRule" id="PRU00035"/>
    </source>
</evidence>
<keyword evidence="1 2" id="KW-0103">Bromodomain</keyword>
<feature type="region of interest" description="Disordered" evidence="3">
    <location>
        <begin position="930"/>
        <end position="950"/>
    </location>
</feature>
<feature type="domain" description="Bromo" evidence="4">
    <location>
        <begin position="782"/>
        <end position="838"/>
    </location>
</feature>
<dbReference type="CDD" id="cd04369">
    <property type="entry name" value="Bromodomain"/>
    <property type="match status" value="5"/>
</dbReference>
<dbReference type="InterPro" id="IPR001487">
    <property type="entry name" value="Bromodomain"/>
</dbReference>
<feature type="compositionally biased region" description="Low complexity" evidence="3">
    <location>
        <begin position="294"/>
        <end position="313"/>
    </location>
</feature>
<feature type="compositionally biased region" description="Low complexity" evidence="3">
    <location>
        <begin position="140"/>
        <end position="161"/>
    </location>
</feature>
<feature type="compositionally biased region" description="Low complexity" evidence="3">
    <location>
        <begin position="221"/>
        <end position="237"/>
    </location>
</feature>
<feature type="region of interest" description="Disordered" evidence="3">
    <location>
        <begin position="1285"/>
        <end position="1321"/>
    </location>
</feature>
<evidence type="ECO:0000313" key="6">
    <source>
        <dbReference type="Proteomes" id="UP001153069"/>
    </source>
</evidence>
<feature type="compositionally biased region" description="Low complexity" evidence="3">
    <location>
        <begin position="427"/>
        <end position="443"/>
    </location>
</feature>
<feature type="compositionally biased region" description="Low complexity" evidence="3">
    <location>
        <begin position="883"/>
        <end position="892"/>
    </location>
</feature>
<dbReference type="Proteomes" id="UP001153069">
    <property type="component" value="Unassembled WGS sequence"/>
</dbReference>
<evidence type="ECO:0000256" key="3">
    <source>
        <dbReference type="SAM" id="MobiDB-lite"/>
    </source>
</evidence>
<evidence type="ECO:0000313" key="5">
    <source>
        <dbReference type="EMBL" id="CAB9496173.1"/>
    </source>
</evidence>
<dbReference type="GO" id="GO:0035267">
    <property type="term" value="C:NuA4 histone acetyltransferase complex"/>
    <property type="evidence" value="ECO:0007669"/>
    <property type="project" value="TreeGrafter"/>
</dbReference>
<feature type="domain" description="Bromo" evidence="4">
    <location>
        <begin position="495"/>
        <end position="566"/>
    </location>
</feature>
<feature type="compositionally biased region" description="Pro residues" evidence="3">
    <location>
        <begin position="238"/>
        <end position="248"/>
    </location>
</feature>
<dbReference type="InterPro" id="IPR036427">
    <property type="entry name" value="Bromodomain-like_sf"/>
</dbReference>
<dbReference type="Gene3D" id="1.20.920.10">
    <property type="entry name" value="Bromodomain-like"/>
    <property type="match status" value="6"/>
</dbReference>
<feature type="region of interest" description="Disordered" evidence="3">
    <location>
        <begin position="114"/>
        <end position="443"/>
    </location>
</feature>
<dbReference type="OrthoDB" id="21449at2759"/>
<dbReference type="SMART" id="SM00297">
    <property type="entry name" value="BROMO"/>
    <property type="match status" value="6"/>
</dbReference>
<evidence type="ECO:0000259" key="4">
    <source>
        <dbReference type="PROSITE" id="PS50014"/>
    </source>
</evidence>
<feature type="domain" description="Bromo" evidence="4">
    <location>
        <begin position="626"/>
        <end position="700"/>
    </location>
</feature>
<feature type="compositionally biased region" description="Low complexity" evidence="3">
    <location>
        <begin position="173"/>
        <end position="191"/>
    </location>
</feature>
<keyword evidence="6" id="KW-1185">Reference proteome</keyword>
<feature type="region of interest" description="Disordered" evidence="3">
    <location>
        <begin position="869"/>
        <end position="911"/>
    </location>
</feature>
<dbReference type="EMBL" id="CAICTM010000002">
    <property type="protein sequence ID" value="CAB9496173.1"/>
    <property type="molecule type" value="Genomic_DNA"/>
</dbReference>
<dbReference type="Pfam" id="PF00439">
    <property type="entry name" value="Bromodomain"/>
    <property type="match status" value="6"/>
</dbReference>
<feature type="region of interest" description="Disordered" evidence="3">
    <location>
        <begin position="1412"/>
        <end position="1439"/>
    </location>
</feature>
<sequence length="1469" mass="161948">MSMSQEDLDKCRQVAKNLMSEKYKKYNQLFIEPFPLDSVPGYLDVVDKKLDIKTLAANLDAGIYKSRKDFFDDAALIFHNAIKYHSNKETKWIIKPAKEMLKVVQRELKNLDKRPSKILTKQRGGSLKLKMGTKKKDPTASKLSALAAASAADDVPSGPSASNPPVAMPSSTLSSDAAAAPPKPKVSLKLKTGGSKMKDKIAPAKAKPTQTKPTQPKLKLKISLSKKASAPSTETTPRPTPSASPIPPTVESNSSSSKPPSVKISAIKIEKPPKVLQVPRVHQAPKAQQIPRVQQAPKAQQAPKVQQAPKLQQIRLAGPRGKELPKGVATSTTSTTKKATTKTATGKVPPNKATSGKSSSAKATASTKTSSSSSTSKTATSTKSATGKVTATGKATKKTGTKKTTTKKAKKSSASSVVAPPPPPPSSSSIPVAPPSSSAAAPVAAPVSSSSSAAAASTTHTAVSSSSSSSSGAGAMMTPIRKIQCSKIISGLKRRKHKAINIFLHPVSDKNIIQTYKAKIKHPMCISAMQNKLDKNEYRSVAQFVLDMRRIFANCLRFNTSMKDRLRPLAVELLSTAEDLMVTFLIRGKHPPPPAGGPDLYPPLLYCWSFCIKVLNTLFNLTNPVDSQPTVYYFLHPVTTYCGGQYPPDYLNLVKRPMDFGTITSNLIEGIYQNVDEFASDCRLVIENCRTFYGGREDGKLFIDQADQLKRVLTQQLDAFDRYLKSSPGLELKAKATTKKSPNGPALFPKPPDSLLTSILDELRAMKYTDKATKITENAMAPFEKPVSLADYTDYLQYVKTPMDLQSVERKIKGGQYEMPEDFEYDMGLVFKNCETYNAHRKGGHLVAMSKYGAKQFRRLFSVRMRTFEDPSSVTTKEEQKEASSSSINPSSKKAKVENTAGGPKGKAAPRISITAAQVSSAAAQVAKAPKLPSVSSSNKKNNQPAAKANQPVPLHIAIARVKEAYPLRRAHKSLQNWEADCARFFKELMRHPWISAARPKFIFHVPVPVLFPGLKEVYMMKISKPMDLTTCECNLLEGNRYSSADDFLQDIALVFSNAITFNKDGKEIGDPMSYAYYDASIHLLRYSRWLSLELLSSHLADIDTVDEGPEGDEKLPPLSWKLTTGNRKKGRSEMESIVMNEPIDKSVEGDRFTWMESECEKLLKALRHQSDIKQMTFFIVPNYPPDYAAFISKPMDWKTVSDTLKNREYDTFAEICADLRLIFSNALKYNARHQGTTTVSGRAYDAATYMSAKLETAINKMLLSVSDRLERERIDHANAEREIEAAEQAEEERIRATWKKESTTENGPSAPATGRTDGSVKVRAVRKQMKRRESTDFEIPYFDEEDDGQHERSYFDAVKQQKALFERQRQDLAKMRQNSMTTGAAMFARLLQRQKAKTWLGAVQYVAKKGDVKDEKQSAPGATEAPAGQQGSSVLTALEKEGRERFKINLAVLPKKNKKRKRSAITFE</sequence>
<organism evidence="5 6">
    <name type="scientific">Seminavis robusta</name>
    <dbReference type="NCBI Taxonomy" id="568900"/>
    <lineage>
        <taxon>Eukaryota</taxon>
        <taxon>Sar</taxon>
        <taxon>Stramenopiles</taxon>
        <taxon>Ochrophyta</taxon>
        <taxon>Bacillariophyta</taxon>
        <taxon>Bacillariophyceae</taxon>
        <taxon>Bacillariophycidae</taxon>
        <taxon>Naviculales</taxon>
        <taxon>Naviculaceae</taxon>
        <taxon>Seminavis</taxon>
    </lineage>
</organism>
<protein>
    <submittedName>
        <fullName evidence="5">Bromodomain-containing factor 1</fullName>
    </submittedName>
</protein>
<feature type="compositionally biased region" description="Low complexity" evidence="3">
    <location>
        <begin position="329"/>
        <end position="345"/>
    </location>
</feature>
<dbReference type="SUPFAM" id="SSF47370">
    <property type="entry name" value="Bromodomain"/>
    <property type="match status" value="6"/>
</dbReference>
<feature type="compositionally biased region" description="Basic residues" evidence="3">
    <location>
        <begin position="395"/>
        <end position="411"/>
    </location>
</feature>
<proteinExistence type="predicted"/>
<feature type="domain" description="Bromo" evidence="4">
    <location>
        <begin position="1186"/>
        <end position="1238"/>
    </location>
</feature>
<feature type="domain" description="Bromo" evidence="4">
    <location>
        <begin position="22"/>
        <end position="92"/>
    </location>
</feature>
<name>A0A9N8D4C7_9STRA</name>
<dbReference type="PROSITE" id="PS00633">
    <property type="entry name" value="BROMODOMAIN_1"/>
    <property type="match status" value="1"/>
</dbReference>
<feature type="compositionally biased region" description="Basic and acidic residues" evidence="3">
    <location>
        <begin position="1292"/>
        <end position="1304"/>
    </location>
</feature>
<dbReference type="PANTHER" id="PTHR15398:SF4">
    <property type="entry name" value="BROMODOMAIN-CONTAINING PROTEIN 8 ISOFORM X1"/>
    <property type="match status" value="1"/>
</dbReference>
<feature type="compositionally biased region" description="Low complexity" evidence="3">
    <location>
        <begin position="249"/>
        <end position="267"/>
    </location>
</feature>
<reference evidence="5" key="1">
    <citation type="submission" date="2020-06" db="EMBL/GenBank/DDBJ databases">
        <authorList>
            <consortium name="Plant Systems Biology data submission"/>
        </authorList>
    </citation>
    <scope>NUCLEOTIDE SEQUENCE</scope>
    <source>
        <strain evidence="5">D6</strain>
    </source>
</reference>
<evidence type="ECO:0000256" key="1">
    <source>
        <dbReference type="ARBA" id="ARBA00023117"/>
    </source>
</evidence>
<feature type="compositionally biased region" description="Low complexity" evidence="3">
    <location>
        <begin position="936"/>
        <end position="950"/>
    </location>
</feature>
<feature type="compositionally biased region" description="Low complexity" evidence="3">
    <location>
        <begin position="352"/>
        <end position="394"/>
    </location>
</feature>
<dbReference type="PROSITE" id="PS50014">
    <property type="entry name" value="BROMODOMAIN_2"/>
    <property type="match status" value="6"/>
</dbReference>
<feature type="domain" description="Bromo" evidence="4">
    <location>
        <begin position="996"/>
        <end position="1070"/>
    </location>
</feature>
<dbReference type="InterPro" id="IPR018359">
    <property type="entry name" value="Bromodomain_CS"/>
</dbReference>
<dbReference type="PRINTS" id="PR00503">
    <property type="entry name" value="BROMODOMAIN"/>
</dbReference>